<comment type="caution">
    <text evidence="1">The sequence shown here is derived from an EMBL/GenBank/DDBJ whole genome shotgun (WGS) entry which is preliminary data.</text>
</comment>
<name>A0A812S8N3_SYMPI</name>
<accession>A0A812S8N3</accession>
<dbReference type="EMBL" id="CAJNIZ010023266">
    <property type="protein sequence ID" value="CAE7467655.1"/>
    <property type="molecule type" value="Genomic_DNA"/>
</dbReference>
<sequence>MTGILKQEEVHKLASGLWAWCLRYRSLQGHLIRSIRAAVESGPYVKALPRPDAAETFQGLVNNNLLLGLSVLERQLKQNKQLRTTVNKQAKEEAMKQKWVLRLAAYLVAAGLPSVSRIQAMDDPAAAWMRAFGSRRGSTLKNRALAWEPFFRWLEQAEGRAWPSGANSVLQYLQERFDGGT</sequence>
<dbReference type="Proteomes" id="UP000649617">
    <property type="component" value="Unassembled WGS sequence"/>
</dbReference>
<reference evidence="1" key="1">
    <citation type="submission" date="2021-02" db="EMBL/GenBank/DDBJ databases">
        <authorList>
            <person name="Dougan E. K."/>
            <person name="Rhodes N."/>
            <person name="Thang M."/>
            <person name="Chan C."/>
        </authorList>
    </citation>
    <scope>NUCLEOTIDE SEQUENCE</scope>
</reference>
<keyword evidence="2" id="KW-1185">Reference proteome</keyword>
<evidence type="ECO:0000313" key="2">
    <source>
        <dbReference type="Proteomes" id="UP000649617"/>
    </source>
</evidence>
<proteinExistence type="predicted"/>
<organism evidence="1 2">
    <name type="scientific">Symbiodinium pilosum</name>
    <name type="common">Dinoflagellate</name>
    <dbReference type="NCBI Taxonomy" id="2952"/>
    <lineage>
        <taxon>Eukaryota</taxon>
        <taxon>Sar</taxon>
        <taxon>Alveolata</taxon>
        <taxon>Dinophyceae</taxon>
        <taxon>Suessiales</taxon>
        <taxon>Symbiodiniaceae</taxon>
        <taxon>Symbiodinium</taxon>
    </lineage>
</organism>
<evidence type="ECO:0000313" key="1">
    <source>
        <dbReference type="EMBL" id="CAE7467655.1"/>
    </source>
</evidence>
<protein>
    <submittedName>
        <fullName evidence="1">Uncharacterized protein</fullName>
    </submittedName>
</protein>
<dbReference type="AlphaFoldDB" id="A0A812S8N3"/>
<gene>
    <name evidence="1" type="ORF">SPIL2461_LOCUS11788</name>
</gene>
<feature type="non-terminal residue" evidence="1">
    <location>
        <position position="1"/>
    </location>
</feature>